<feature type="binding site" evidence="7">
    <location>
        <position position="55"/>
    </location>
    <ligand>
        <name>S-adenosyl-L-methionine</name>
        <dbReference type="ChEBI" id="CHEBI:59789"/>
    </ligand>
</feature>
<evidence type="ECO:0000256" key="8">
    <source>
        <dbReference type="RuleBase" id="RU361257"/>
    </source>
</evidence>
<name>A0AA40WZW1_9GAMM</name>
<dbReference type="GO" id="GO:1904047">
    <property type="term" value="F:S-adenosyl-L-methionine binding"/>
    <property type="evidence" value="ECO:0007669"/>
    <property type="project" value="TreeGrafter"/>
</dbReference>
<reference evidence="9" key="2">
    <citation type="submission" date="2022-09" db="EMBL/GenBank/DDBJ databases">
        <title>Rouxiella aceris sp. nov., isolated from tree sap and emended description of the genus Rhouxiella.</title>
        <authorList>
            <person name="Kim I.S."/>
        </authorList>
    </citation>
    <scope>NUCLEOTIDE SEQUENCE</scope>
    <source>
        <strain evidence="9">SAP-2</strain>
    </source>
</reference>
<feature type="binding site" evidence="7">
    <location>
        <position position="11"/>
    </location>
    <ligand>
        <name>S-adenosyl-L-methionine</name>
        <dbReference type="ChEBI" id="CHEBI:59789"/>
    </ligand>
</feature>
<dbReference type="EC" id="2.1.1.72" evidence="2 8"/>
<dbReference type="Proteomes" id="UP000705283">
    <property type="component" value="Unassembled WGS sequence"/>
</dbReference>
<dbReference type="PIRSF" id="PIRSF000398">
    <property type="entry name" value="M_m6A_EcoRV"/>
    <property type="match status" value="1"/>
</dbReference>
<evidence type="ECO:0000256" key="4">
    <source>
        <dbReference type="ARBA" id="ARBA00022679"/>
    </source>
</evidence>
<gene>
    <name evidence="9" type="ORF">ITX54_02740</name>
</gene>
<dbReference type="GO" id="GO:0043565">
    <property type="term" value="F:sequence-specific DNA binding"/>
    <property type="evidence" value="ECO:0007669"/>
    <property type="project" value="TreeGrafter"/>
</dbReference>
<comment type="catalytic activity">
    <reaction evidence="6 8">
        <text>a 2'-deoxyadenosine in DNA + S-adenosyl-L-methionine = an N(6)-methyl-2'-deoxyadenosine in DNA + S-adenosyl-L-homocysteine + H(+)</text>
        <dbReference type="Rhea" id="RHEA:15197"/>
        <dbReference type="Rhea" id="RHEA-COMP:12418"/>
        <dbReference type="Rhea" id="RHEA-COMP:12419"/>
        <dbReference type="ChEBI" id="CHEBI:15378"/>
        <dbReference type="ChEBI" id="CHEBI:57856"/>
        <dbReference type="ChEBI" id="CHEBI:59789"/>
        <dbReference type="ChEBI" id="CHEBI:90615"/>
        <dbReference type="ChEBI" id="CHEBI:90616"/>
        <dbReference type="EC" id="2.1.1.72"/>
    </reaction>
</comment>
<evidence type="ECO:0000256" key="3">
    <source>
        <dbReference type="ARBA" id="ARBA00022603"/>
    </source>
</evidence>
<dbReference type="PRINTS" id="PR00505">
    <property type="entry name" value="D12N6MTFRASE"/>
</dbReference>
<feature type="binding site" evidence="7">
    <location>
        <position position="15"/>
    </location>
    <ligand>
        <name>S-adenosyl-L-methionine</name>
        <dbReference type="ChEBI" id="CHEBI:59789"/>
    </ligand>
</feature>
<feature type="binding site" evidence="7">
    <location>
        <position position="181"/>
    </location>
    <ligand>
        <name>S-adenosyl-L-methionine</name>
        <dbReference type="ChEBI" id="CHEBI:59789"/>
    </ligand>
</feature>
<dbReference type="GO" id="GO:0032259">
    <property type="term" value="P:methylation"/>
    <property type="evidence" value="ECO:0007669"/>
    <property type="project" value="UniProtKB-KW"/>
</dbReference>
<evidence type="ECO:0000313" key="10">
    <source>
        <dbReference type="Proteomes" id="UP000705283"/>
    </source>
</evidence>
<keyword evidence="4 8" id="KW-0808">Transferase</keyword>
<dbReference type="Gene3D" id="3.40.50.150">
    <property type="entry name" value="Vaccinia Virus protein VP39"/>
    <property type="match status" value="1"/>
</dbReference>
<evidence type="ECO:0000256" key="2">
    <source>
        <dbReference type="ARBA" id="ARBA00011900"/>
    </source>
</evidence>
<accession>A0AA40WZW1</accession>
<dbReference type="GO" id="GO:0009007">
    <property type="term" value="F:site-specific DNA-methyltransferase (adenine-specific) activity"/>
    <property type="evidence" value="ECO:0007669"/>
    <property type="project" value="UniProtKB-UniRule"/>
</dbReference>
<dbReference type="PROSITE" id="PS00092">
    <property type="entry name" value="N6_MTASE"/>
    <property type="match status" value="1"/>
</dbReference>
<protein>
    <recommendedName>
        <fullName evidence="2 8">Site-specific DNA-methyltransferase (adenine-specific)</fullName>
        <ecNumber evidence="2 8">2.1.1.72</ecNumber>
    </recommendedName>
</protein>
<dbReference type="Gene3D" id="1.10.1020.10">
    <property type="entry name" value="Adenine-specific Methyltransferase, Domain 2"/>
    <property type="match status" value="1"/>
</dbReference>
<reference evidence="9" key="1">
    <citation type="submission" date="2020-11" db="EMBL/GenBank/DDBJ databases">
        <authorList>
            <person name="Lee S.D."/>
        </authorList>
    </citation>
    <scope>NUCLEOTIDE SEQUENCE</scope>
    <source>
        <strain evidence="9">SAP-2</strain>
    </source>
</reference>
<dbReference type="InterPro" id="IPR012327">
    <property type="entry name" value="MeTrfase_D12"/>
</dbReference>
<dbReference type="InterPro" id="IPR012263">
    <property type="entry name" value="M_m6A_EcoRV"/>
</dbReference>
<evidence type="ECO:0000313" key="9">
    <source>
        <dbReference type="EMBL" id="MBF6635582.1"/>
    </source>
</evidence>
<dbReference type="InterPro" id="IPR023095">
    <property type="entry name" value="Ade_MeTrfase_dom_2"/>
</dbReference>
<evidence type="ECO:0000256" key="6">
    <source>
        <dbReference type="ARBA" id="ARBA00047942"/>
    </source>
</evidence>
<dbReference type="NCBIfam" id="TIGR00571">
    <property type="entry name" value="dam"/>
    <property type="match status" value="1"/>
</dbReference>
<comment type="similarity">
    <text evidence="1 8">Belongs to the N(4)/N(6)-methyltransferase family.</text>
</comment>
<dbReference type="RefSeq" id="WP_194977470.1">
    <property type="nucleotide sequence ID" value="NZ_JADMKS010000001.1"/>
</dbReference>
<keyword evidence="3 8" id="KW-0489">Methyltransferase</keyword>
<dbReference type="InterPro" id="IPR002052">
    <property type="entry name" value="DNA_methylase_N6_adenine_CS"/>
</dbReference>
<evidence type="ECO:0000256" key="7">
    <source>
        <dbReference type="PIRSR" id="PIRSR000398-1"/>
    </source>
</evidence>
<proteinExistence type="inferred from homology"/>
<sequence>MSSIVRSPLKWVGGKASVIAELRRHLPEGKRLIEPFTGSATVFLNTDYDSYVLGDINGDLINMFNMIKRNPSRFISYAASLFNNENNPISYYQLRDEFNRSSNQFYRAAIFLYLNRHGYNGMCRYNQSGGFNIPFGKYKSPYFPAAEIRIFAEKADKAVFLCMDFSECIEMANSGDVIYCDPPYIPTSKTADFTAYHTAGFSIDDQQRLANALRVAAARGCHIVASNSHTAEALDIYSDFEINHIAARRSISCKSEGRNKAREIIATMSASA</sequence>
<dbReference type="AlphaFoldDB" id="A0AA40WZW1"/>
<evidence type="ECO:0000256" key="5">
    <source>
        <dbReference type="ARBA" id="ARBA00022691"/>
    </source>
</evidence>
<dbReference type="EMBL" id="JADMKS010000001">
    <property type="protein sequence ID" value="MBF6635582.1"/>
    <property type="molecule type" value="Genomic_DNA"/>
</dbReference>
<comment type="caution">
    <text evidence="9">The sequence shown here is derived from an EMBL/GenBank/DDBJ whole genome shotgun (WGS) entry which is preliminary data.</text>
</comment>
<dbReference type="GO" id="GO:0009307">
    <property type="term" value="P:DNA restriction-modification system"/>
    <property type="evidence" value="ECO:0007669"/>
    <property type="project" value="InterPro"/>
</dbReference>
<dbReference type="PANTHER" id="PTHR30481">
    <property type="entry name" value="DNA ADENINE METHYLASE"/>
    <property type="match status" value="1"/>
</dbReference>
<keyword evidence="5 8" id="KW-0949">S-adenosyl-L-methionine</keyword>
<dbReference type="SUPFAM" id="SSF53335">
    <property type="entry name" value="S-adenosyl-L-methionine-dependent methyltransferases"/>
    <property type="match status" value="1"/>
</dbReference>
<dbReference type="PANTHER" id="PTHR30481:SF3">
    <property type="entry name" value="DNA ADENINE METHYLASE"/>
    <property type="match status" value="1"/>
</dbReference>
<dbReference type="InterPro" id="IPR029063">
    <property type="entry name" value="SAM-dependent_MTases_sf"/>
</dbReference>
<evidence type="ECO:0000256" key="1">
    <source>
        <dbReference type="ARBA" id="ARBA00006594"/>
    </source>
</evidence>
<dbReference type="Pfam" id="PF02086">
    <property type="entry name" value="MethyltransfD12"/>
    <property type="match status" value="1"/>
</dbReference>
<dbReference type="GO" id="GO:0006298">
    <property type="term" value="P:mismatch repair"/>
    <property type="evidence" value="ECO:0007669"/>
    <property type="project" value="TreeGrafter"/>
</dbReference>
<organism evidence="9 10">
    <name type="scientific">Rouxiella silvae</name>
    <dbReference type="NCBI Taxonomy" id="1646373"/>
    <lineage>
        <taxon>Bacteria</taxon>
        <taxon>Pseudomonadati</taxon>
        <taxon>Pseudomonadota</taxon>
        <taxon>Gammaproteobacteria</taxon>
        <taxon>Enterobacterales</taxon>
        <taxon>Yersiniaceae</taxon>
        <taxon>Rouxiella</taxon>
    </lineage>
</organism>